<dbReference type="GO" id="GO:0140662">
    <property type="term" value="F:ATP-dependent protein folding chaperone"/>
    <property type="evidence" value="ECO:0007669"/>
    <property type="project" value="InterPro"/>
</dbReference>
<keyword evidence="2 4" id="KW-0547">Nucleotide-binding</keyword>
<comment type="caution">
    <text evidence="6">The sequence shown here is derived from an EMBL/GenBank/DDBJ whole genome shotgun (WGS) entry which is preliminary data.</text>
</comment>
<dbReference type="Gene3D" id="3.90.640.10">
    <property type="entry name" value="Actin, Chain A, domain 4"/>
    <property type="match status" value="1"/>
</dbReference>
<dbReference type="Gene3D" id="2.60.34.10">
    <property type="entry name" value="Substrate Binding Domain Of DNAk, Chain A, domain 1"/>
    <property type="match status" value="1"/>
</dbReference>
<dbReference type="InterPro" id="IPR013126">
    <property type="entry name" value="Hsp_70_fam"/>
</dbReference>
<dbReference type="Proteomes" id="UP000434172">
    <property type="component" value="Unassembled WGS sequence"/>
</dbReference>
<evidence type="ECO:0000256" key="3">
    <source>
        <dbReference type="ARBA" id="ARBA00022840"/>
    </source>
</evidence>
<sequence length="570" mass="61877">MSSLGIDLGTTFTCAFMADEDGNLDVLELHHGHRVTRSVVQILNGKWSLPRPTDLPGRQRVHLALAKRLLGRTDDDGFLEEDMFTAPHAVIDNHKPVFQVGQDRIHPEEVSAFILGRIRNLASARSSAELTICVLAVPAYFTHQQREATLDAAEIAGFNRQRVRLVPEPLAALVAYVEGNKSASDGHWFVIDIGGGTSDVTVAYIERAEERHSYVVKASAGNNNLGGINFDNSMQELVADSANLRWEPEGKHIGQYYSEDGCVVDKIRLQAACEVAKEELSHTATTNVVLQDMTGDVISEVAVTAKEAEEAWKDEVSKVKELFQDALSQISREKISNVLVAGGTGNMACVRSIIGEMLPDAQIHYSHLSEAVGRGAAVIAGNPKIFMTSVLPRAIGVELANGGMGVVLGRHEPLPAWARETFESTDSGTGDTSTLCIQVYEGDYEMARQNILLGNFVIRNVPPSDTPVDVEINVDRLGEISVTAQTDSSSGSLDITYEPSHSPEELKSLGHLTSMRLEGKTSPATGQVKRATNGGDSLKRGRDDDSPSQATFIPIKRSRRVEVIESDSDE</sequence>
<protein>
    <submittedName>
        <fullName evidence="6">Hsp70-like protein</fullName>
    </submittedName>
</protein>
<evidence type="ECO:0000256" key="1">
    <source>
        <dbReference type="ARBA" id="ARBA00007381"/>
    </source>
</evidence>
<dbReference type="FunFam" id="3.30.420.40:FF:000028">
    <property type="entry name" value="heat shock 70 kDa protein-like"/>
    <property type="match status" value="1"/>
</dbReference>
<keyword evidence="3 4" id="KW-0067">ATP-binding</keyword>
<feature type="compositionally biased region" description="Polar residues" evidence="5">
    <location>
        <begin position="483"/>
        <end position="493"/>
    </location>
</feature>
<proteinExistence type="inferred from homology"/>
<dbReference type="OrthoDB" id="5106638at2759"/>
<dbReference type="EMBL" id="WOWK01000007">
    <property type="protein sequence ID" value="KAF0330484.1"/>
    <property type="molecule type" value="Genomic_DNA"/>
</dbReference>
<evidence type="ECO:0000313" key="6">
    <source>
        <dbReference type="EMBL" id="KAF0330484.1"/>
    </source>
</evidence>
<dbReference type="GO" id="GO:0005524">
    <property type="term" value="F:ATP binding"/>
    <property type="evidence" value="ECO:0007669"/>
    <property type="project" value="UniProtKB-KW"/>
</dbReference>
<keyword evidence="7" id="KW-1185">Reference proteome</keyword>
<feature type="region of interest" description="Disordered" evidence="5">
    <location>
        <begin position="518"/>
        <end position="557"/>
    </location>
</feature>
<name>A0A8H3WP63_9PEZI</name>
<comment type="similarity">
    <text evidence="1 4">Belongs to the heat shock protein 70 family.</text>
</comment>
<reference evidence="6 7" key="1">
    <citation type="submission" date="2019-12" db="EMBL/GenBank/DDBJ databases">
        <title>A genome sequence resource for the geographically widespread anthracnose pathogen Colletotrichum asianum.</title>
        <authorList>
            <person name="Meng Y."/>
        </authorList>
    </citation>
    <scope>NUCLEOTIDE SEQUENCE [LARGE SCALE GENOMIC DNA]</scope>
    <source>
        <strain evidence="6 7">ICMP 18580</strain>
    </source>
</reference>
<gene>
    <name evidence="6" type="ORF">GQ607_002363</name>
</gene>
<evidence type="ECO:0000256" key="5">
    <source>
        <dbReference type="SAM" id="MobiDB-lite"/>
    </source>
</evidence>
<evidence type="ECO:0000313" key="7">
    <source>
        <dbReference type="Proteomes" id="UP000434172"/>
    </source>
</evidence>
<dbReference type="PANTHER" id="PTHR19375">
    <property type="entry name" value="HEAT SHOCK PROTEIN 70KDA"/>
    <property type="match status" value="1"/>
</dbReference>
<feature type="region of interest" description="Disordered" evidence="5">
    <location>
        <begin position="483"/>
        <end position="505"/>
    </location>
</feature>
<dbReference type="InterPro" id="IPR029047">
    <property type="entry name" value="HSP70_peptide-bd_sf"/>
</dbReference>
<dbReference type="SUPFAM" id="SSF100920">
    <property type="entry name" value="Heat shock protein 70kD (HSP70), peptide-binding domain"/>
    <property type="match status" value="1"/>
</dbReference>
<dbReference type="AlphaFoldDB" id="A0A8H3WP63"/>
<dbReference type="InterPro" id="IPR043129">
    <property type="entry name" value="ATPase_NBD"/>
</dbReference>
<dbReference type="SUPFAM" id="SSF53067">
    <property type="entry name" value="Actin-like ATPase domain"/>
    <property type="match status" value="2"/>
</dbReference>
<organism evidence="6 7">
    <name type="scientific">Colletotrichum asianum</name>
    <dbReference type="NCBI Taxonomy" id="702518"/>
    <lineage>
        <taxon>Eukaryota</taxon>
        <taxon>Fungi</taxon>
        <taxon>Dikarya</taxon>
        <taxon>Ascomycota</taxon>
        <taxon>Pezizomycotina</taxon>
        <taxon>Sordariomycetes</taxon>
        <taxon>Hypocreomycetidae</taxon>
        <taxon>Glomerellales</taxon>
        <taxon>Glomerellaceae</taxon>
        <taxon>Colletotrichum</taxon>
        <taxon>Colletotrichum gloeosporioides species complex</taxon>
    </lineage>
</organism>
<dbReference type="PRINTS" id="PR00301">
    <property type="entry name" value="HEATSHOCK70"/>
</dbReference>
<evidence type="ECO:0000256" key="4">
    <source>
        <dbReference type="RuleBase" id="RU003322"/>
    </source>
</evidence>
<dbReference type="Pfam" id="PF00012">
    <property type="entry name" value="HSP70"/>
    <property type="match status" value="1"/>
</dbReference>
<evidence type="ECO:0000256" key="2">
    <source>
        <dbReference type="ARBA" id="ARBA00022741"/>
    </source>
</evidence>
<dbReference type="Gene3D" id="3.30.420.40">
    <property type="match status" value="2"/>
</dbReference>
<accession>A0A8H3WP63</accession>